<gene>
    <name evidence="10" type="ORF">CDAUBV1_LOCUS4083</name>
</gene>
<dbReference type="PANTHER" id="PTHR21311">
    <property type="entry name" value="CONSERVED OLIGOMERIC GOLGI COMPLEX COMPONENT 8"/>
    <property type="match status" value="1"/>
</dbReference>
<name>A0AAV2T5C7_CALDB</name>
<evidence type="ECO:0000256" key="2">
    <source>
        <dbReference type="ARBA" id="ARBA00006419"/>
    </source>
</evidence>
<dbReference type="PANTHER" id="PTHR21311:SF0">
    <property type="entry name" value="CONSERVED OLIGOMERIC GOLGI COMPLEX SUBUNIT 8"/>
    <property type="match status" value="1"/>
</dbReference>
<comment type="similarity">
    <text evidence="2">Belongs to the COG8 family.</text>
</comment>
<evidence type="ECO:0000313" key="11">
    <source>
        <dbReference type="Proteomes" id="UP001497525"/>
    </source>
</evidence>
<evidence type="ECO:0000256" key="7">
    <source>
        <dbReference type="ARBA" id="ARBA00023136"/>
    </source>
</evidence>
<dbReference type="Proteomes" id="UP001497525">
    <property type="component" value="Unassembled WGS sequence"/>
</dbReference>
<evidence type="ECO:0000256" key="8">
    <source>
        <dbReference type="ARBA" id="ARBA00031347"/>
    </source>
</evidence>
<dbReference type="InterPro" id="IPR007255">
    <property type="entry name" value="COG8"/>
</dbReference>
<feature type="compositionally biased region" description="Basic and acidic residues" evidence="9">
    <location>
        <begin position="669"/>
        <end position="682"/>
    </location>
</feature>
<keyword evidence="6" id="KW-0333">Golgi apparatus</keyword>
<dbReference type="InterPro" id="IPR016159">
    <property type="entry name" value="Cullin_repeat-like_dom_sf"/>
</dbReference>
<feature type="compositionally biased region" description="Basic and acidic residues" evidence="9">
    <location>
        <begin position="759"/>
        <end position="775"/>
    </location>
</feature>
<keyword evidence="5" id="KW-0653">Protein transport</keyword>
<evidence type="ECO:0000256" key="4">
    <source>
        <dbReference type="ARBA" id="ARBA00022448"/>
    </source>
</evidence>
<dbReference type="GO" id="GO:0006891">
    <property type="term" value="P:intra-Golgi vesicle-mediated transport"/>
    <property type="evidence" value="ECO:0007669"/>
    <property type="project" value="TreeGrafter"/>
</dbReference>
<dbReference type="AlphaFoldDB" id="A0AAV2T5C7"/>
<evidence type="ECO:0000256" key="1">
    <source>
        <dbReference type="ARBA" id="ARBA00004395"/>
    </source>
</evidence>
<feature type="compositionally biased region" description="Basic and acidic residues" evidence="9">
    <location>
        <begin position="788"/>
        <end position="849"/>
    </location>
</feature>
<evidence type="ECO:0000256" key="6">
    <source>
        <dbReference type="ARBA" id="ARBA00023034"/>
    </source>
</evidence>
<protein>
    <recommendedName>
        <fullName evidence="3">Conserved oligomeric Golgi complex subunit 8</fullName>
    </recommendedName>
    <alternativeName>
        <fullName evidence="8">Component of oligomeric Golgi complex 8</fullName>
    </alternativeName>
</protein>
<comment type="caution">
    <text evidence="10">The sequence shown here is derived from an EMBL/GenBank/DDBJ whole genome shotgun (WGS) entry which is preliminary data.</text>
</comment>
<feature type="region of interest" description="Disordered" evidence="9">
    <location>
        <begin position="667"/>
        <end position="921"/>
    </location>
</feature>
<evidence type="ECO:0000313" key="10">
    <source>
        <dbReference type="EMBL" id="CAL5131595.1"/>
    </source>
</evidence>
<organism evidence="10 11">
    <name type="scientific">Calicophoron daubneyi</name>
    <name type="common">Rumen fluke</name>
    <name type="synonym">Paramphistomum daubneyi</name>
    <dbReference type="NCBI Taxonomy" id="300641"/>
    <lineage>
        <taxon>Eukaryota</taxon>
        <taxon>Metazoa</taxon>
        <taxon>Spiralia</taxon>
        <taxon>Lophotrochozoa</taxon>
        <taxon>Platyhelminthes</taxon>
        <taxon>Trematoda</taxon>
        <taxon>Digenea</taxon>
        <taxon>Plagiorchiida</taxon>
        <taxon>Pronocephalata</taxon>
        <taxon>Paramphistomoidea</taxon>
        <taxon>Paramphistomidae</taxon>
        <taxon>Calicophoron</taxon>
    </lineage>
</organism>
<feature type="compositionally biased region" description="Basic and acidic residues" evidence="9">
    <location>
        <begin position="857"/>
        <end position="870"/>
    </location>
</feature>
<dbReference type="GO" id="GO:0017119">
    <property type="term" value="C:Golgi transport complex"/>
    <property type="evidence" value="ECO:0007669"/>
    <property type="project" value="InterPro"/>
</dbReference>
<dbReference type="SUPFAM" id="SSF74788">
    <property type="entry name" value="Cullin repeat-like"/>
    <property type="match status" value="1"/>
</dbReference>
<dbReference type="GO" id="GO:0000139">
    <property type="term" value="C:Golgi membrane"/>
    <property type="evidence" value="ECO:0007669"/>
    <property type="project" value="UniProtKB-SubCell"/>
</dbReference>
<feature type="compositionally biased region" description="Basic residues" evidence="9">
    <location>
        <begin position="910"/>
        <end position="921"/>
    </location>
</feature>
<keyword evidence="7" id="KW-0472">Membrane</keyword>
<feature type="compositionally biased region" description="Basic and acidic residues" evidence="9">
    <location>
        <begin position="695"/>
        <end position="735"/>
    </location>
</feature>
<sequence length="921" mass="103820">MTEVEGGEQPVADVALNGDLDSTAGTHDSALPDSLIDLIAEKTHTSSSLVDDPLFREALNELTPNAFVDLPTSLGHLRETQLHLRDRIEALAAEHYPVFLAEAEAGHKVLEEVSGIVLASDELVSKIPKFNNCAQEFLSKARSINESLKMNAKALDRNTQVLELLELPQLMDTSIQNGHFDDAIAILVYARKLVSKYGSSVPILGRIGAEVNAVGSQLVHQLCDQLRTPLSLPACIKVVVYLRRTEVFSEQELRLKFLQARTTCLEAQLESNLNNPRMTDAARKEAADMKGGFRRTHQAQYDAYWRATRRIETTRVQLFDIVTQYRAVFSEEEDNFSRGLHTADSSSLMGKMSQFTVDPLCLTNDTYGENYASWTSYNLFHAWLIYRVAIFLETFAGDLRQILYQPILSIQEIVDRWSLSSSVASGGTAGGTYEQDVSAAFAHLQSLLSQSMYFGRSFNRIGCDFRPHLADLFNKAILSYVKTYIDNLITEFTISLDNLVWEENDGLNTTTHSDRPQEEEVESTQQIIHFPPLALAYNRFIELFNGIRICCPVNLKHGVITLVSNGLHLIAVRTVSAYRLRVEQRSVNWRATANHFAETFRTAFTSQILGNLLDLLFPAETGSAKASRFESSTLVQHLSALICIPMDETWPPVSAVQDCMTLVSTTPDAQRRRGEEKEKAGEEERELCTVQGQPEVHEQSAAENGGEQKENGKVKTEEGGLLKNEEERNHLEHPGAGRMEYSIKQQERGGEGQQQGQNTDREEQRNDDEDHHEAVKGNGELSGEGVGEEQHQKSDENECVKEGESRRDDLEIPHEKRKGMEENHREDTVLEVEGQRLYKDTQIERKTELVGENAGKQQEELELGEKRPADQQRQQTPQEQEKQICEPGLTDRQQENRSEQQEGEAGVRQQKLKKQKRRKQK</sequence>
<proteinExistence type="inferred from homology"/>
<dbReference type="EMBL" id="CAXLJL010000101">
    <property type="protein sequence ID" value="CAL5131595.1"/>
    <property type="molecule type" value="Genomic_DNA"/>
</dbReference>
<evidence type="ECO:0000256" key="5">
    <source>
        <dbReference type="ARBA" id="ARBA00022927"/>
    </source>
</evidence>
<comment type="subcellular location">
    <subcellularLocation>
        <location evidence="1">Golgi apparatus membrane</location>
        <topology evidence="1">Peripheral membrane protein</topology>
    </subcellularLocation>
</comment>
<evidence type="ECO:0000256" key="3">
    <source>
        <dbReference type="ARBA" id="ARBA00020983"/>
    </source>
</evidence>
<reference evidence="10" key="1">
    <citation type="submission" date="2024-06" db="EMBL/GenBank/DDBJ databases">
        <authorList>
            <person name="Liu X."/>
            <person name="Lenzi L."/>
            <person name="Haldenby T S."/>
            <person name="Uol C."/>
        </authorList>
    </citation>
    <scope>NUCLEOTIDE SEQUENCE</scope>
</reference>
<keyword evidence="4" id="KW-0813">Transport</keyword>
<dbReference type="Pfam" id="PF04124">
    <property type="entry name" value="Dor1"/>
    <property type="match status" value="3"/>
</dbReference>
<accession>A0AAV2T5C7</accession>
<evidence type="ECO:0000256" key="9">
    <source>
        <dbReference type="SAM" id="MobiDB-lite"/>
    </source>
</evidence>
<dbReference type="GO" id="GO:0015031">
    <property type="term" value="P:protein transport"/>
    <property type="evidence" value="ECO:0007669"/>
    <property type="project" value="UniProtKB-KW"/>
</dbReference>